<accession>A0A3N9NZA2</accession>
<dbReference type="GO" id="GO:0005886">
    <property type="term" value="C:plasma membrane"/>
    <property type="evidence" value="ECO:0007669"/>
    <property type="project" value="UniProtKB-SubCell"/>
</dbReference>
<dbReference type="CDD" id="cd00075">
    <property type="entry name" value="HATPase"/>
    <property type="match status" value="1"/>
</dbReference>
<keyword evidence="7 17" id="KW-0812">Transmembrane</keyword>
<dbReference type="SUPFAM" id="SSF158472">
    <property type="entry name" value="HAMP domain-like"/>
    <property type="match status" value="1"/>
</dbReference>
<keyword evidence="10" id="KW-0067">ATP-binding</keyword>
<dbReference type="PRINTS" id="PR00344">
    <property type="entry name" value="BCTRLSENSOR"/>
</dbReference>
<gene>
    <name evidence="20" type="ORF">EH198_21895</name>
</gene>
<dbReference type="Pfam" id="PF00672">
    <property type="entry name" value="HAMP"/>
    <property type="match status" value="1"/>
</dbReference>
<dbReference type="CDD" id="cd06225">
    <property type="entry name" value="HAMP"/>
    <property type="match status" value="1"/>
</dbReference>
<evidence type="ECO:0000256" key="4">
    <source>
        <dbReference type="ARBA" id="ARBA00022475"/>
    </source>
</evidence>
<keyword evidence="12" id="KW-0902">Two-component regulatory system</keyword>
<dbReference type="EC" id="2.7.13.3" evidence="3"/>
<evidence type="ECO:0000256" key="8">
    <source>
        <dbReference type="ARBA" id="ARBA00022741"/>
    </source>
</evidence>
<evidence type="ECO:0000256" key="1">
    <source>
        <dbReference type="ARBA" id="ARBA00000085"/>
    </source>
</evidence>
<dbReference type="PANTHER" id="PTHR45528:SF11">
    <property type="entry name" value="HISTIDINE KINASE"/>
    <property type="match status" value="1"/>
</dbReference>
<evidence type="ECO:0000259" key="18">
    <source>
        <dbReference type="PROSITE" id="PS50109"/>
    </source>
</evidence>
<dbReference type="GO" id="GO:0000155">
    <property type="term" value="F:phosphorelay sensor kinase activity"/>
    <property type="evidence" value="ECO:0007669"/>
    <property type="project" value="InterPro"/>
</dbReference>
<dbReference type="InterPro" id="IPR036890">
    <property type="entry name" value="HATPase_C_sf"/>
</dbReference>
<keyword evidence="9 20" id="KW-0418">Kinase</keyword>
<dbReference type="SUPFAM" id="SSF55874">
    <property type="entry name" value="ATPase domain of HSP90 chaperone/DNA topoisomerase II/histidine kinase"/>
    <property type="match status" value="1"/>
</dbReference>
<keyword evidence="13" id="KW-0843">Virulence</keyword>
<evidence type="ECO:0000256" key="2">
    <source>
        <dbReference type="ARBA" id="ARBA00004651"/>
    </source>
</evidence>
<dbReference type="FunFam" id="1.10.287.130:FF:000001">
    <property type="entry name" value="Two-component sensor histidine kinase"/>
    <property type="match status" value="1"/>
</dbReference>
<dbReference type="InterPro" id="IPR004358">
    <property type="entry name" value="Sig_transdc_His_kin-like_C"/>
</dbReference>
<dbReference type="FunFam" id="3.30.565.10:FF:000006">
    <property type="entry name" value="Sensor histidine kinase WalK"/>
    <property type="match status" value="1"/>
</dbReference>
<dbReference type="Gene3D" id="3.30.565.10">
    <property type="entry name" value="Histidine kinase-like ATPase, C-terminal domain"/>
    <property type="match status" value="1"/>
</dbReference>
<organism evidence="20 21">
    <name type="scientific">Paenibacillus rhizophilus</name>
    <dbReference type="NCBI Taxonomy" id="1850366"/>
    <lineage>
        <taxon>Bacteria</taxon>
        <taxon>Bacillati</taxon>
        <taxon>Bacillota</taxon>
        <taxon>Bacilli</taxon>
        <taxon>Bacillales</taxon>
        <taxon>Paenibacillaceae</taxon>
        <taxon>Paenibacillus</taxon>
    </lineage>
</organism>
<dbReference type="EMBL" id="RQPI01000019">
    <property type="protein sequence ID" value="RQW08597.1"/>
    <property type="molecule type" value="Genomic_DNA"/>
</dbReference>
<evidence type="ECO:0000256" key="5">
    <source>
        <dbReference type="ARBA" id="ARBA00022553"/>
    </source>
</evidence>
<comment type="subcellular location">
    <subcellularLocation>
        <location evidence="2">Cell membrane</location>
        <topology evidence="2">Multi-pass membrane protein</topology>
    </subcellularLocation>
</comment>
<dbReference type="InterPro" id="IPR005467">
    <property type="entry name" value="His_kinase_dom"/>
</dbReference>
<sequence length="478" mass="54360">MNERLMSISNVCASRWRLSLLCSLVRSEGLDTDWSLRQMFRKSLRVQIIAIFVVIVFISLFIAFAISRLFSMREVAVEQPFLKIAEDAASLWKITAPEYRDRLPDILSHYHVQANVVEERGNLPFSLSAEEASPLFEEGLTKPVFLNTKEGPVRFIGVPDIDGAGHSMILKVDFSQFLESMLRILLIGLVSVLLIGILLILLTSRYLVGPVSRLTGAAREMAKGNLAFRLAHRRKDEIGTLMDSFNNMASELQNIDKIREDFVINVSHEIQSPLTSIRGFTRAMRDGVIPAEQQKEHLDIIYEETLRLSRLSENLLRLASLDSEHHPFHPVTYRLDEQLRRVILVSEPLWTEKKLDVELDLHICSVTADRDLLEQVWQNLIANAIKYSDVNSRIEVWMDKALGSVNIHIKNTGKGIPERDLPFIFERFYRVDKARTRSKGGNGLGLSIVKKIIGLHGYKIEVKSEEGKETCFTVSIPL</sequence>
<dbReference type="PROSITE" id="PS50885">
    <property type="entry name" value="HAMP"/>
    <property type="match status" value="1"/>
</dbReference>
<keyword evidence="21" id="KW-1185">Reference proteome</keyword>
<evidence type="ECO:0000256" key="17">
    <source>
        <dbReference type="SAM" id="Phobius"/>
    </source>
</evidence>
<evidence type="ECO:0000256" key="12">
    <source>
        <dbReference type="ARBA" id="ARBA00023012"/>
    </source>
</evidence>
<comment type="caution">
    <text evidence="20">The sequence shown here is derived from an EMBL/GenBank/DDBJ whole genome shotgun (WGS) entry which is preliminary data.</text>
</comment>
<dbReference type="PROSITE" id="PS50109">
    <property type="entry name" value="HIS_KIN"/>
    <property type="match status" value="1"/>
</dbReference>
<keyword evidence="14 17" id="KW-0472">Membrane</keyword>
<feature type="domain" description="Histidine kinase" evidence="18">
    <location>
        <begin position="265"/>
        <end position="478"/>
    </location>
</feature>
<keyword evidence="5" id="KW-0597">Phosphoprotein</keyword>
<dbReference type="InterPro" id="IPR003594">
    <property type="entry name" value="HATPase_dom"/>
</dbReference>
<dbReference type="Pfam" id="PF00512">
    <property type="entry name" value="HisKA"/>
    <property type="match status" value="1"/>
</dbReference>
<reference evidence="20 21" key="1">
    <citation type="submission" date="2018-11" db="EMBL/GenBank/DDBJ databases">
        <title>Genome sequence of strain 7197.</title>
        <authorList>
            <person name="Gao J."/>
            <person name="Sun J."/>
        </authorList>
    </citation>
    <scope>NUCLEOTIDE SEQUENCE [LARGE SCALE GENOMIC DNA]</scope>
    <source>
        <strain evidence="20 21">7197</strain>
    </source>
</reference>
<dbReference type="Gene3D" id="6.10.340.10">
    <property type="match status" value="1"/>
</dbReference>
<dbReference type="GO" id="GO:0005524">
    <property type="term" value="F:ATP binding"/>
    <property type="evidence" value="ECO:0007669"/>
    <property type="project" value="UniProtKB-KW"/>
</dbReference>
<evidence type="ECO:0000256" key="7">
    <source>
        <dbReference type="ARBA" id="ARBA00022692"/>
    </source>
</evidence>
<name>A0A3N9NZA2_9BACL</name>
<feature type="transmembrane region" description="Helical" evidence="17">
    <location>
        <begin position="45"/>
        <end position="66"/>
    </location>
</feature>
<keyword evidence="4" id="KW-1003">Cell membrane</keyword>
<dbReference type="SMART" id="SM00388">
    <property type="entry name" value="HisKA"/>
    <property type="match status" value="1"/>
</dbReference>
<dbReference type="SMART" id="SM00387">
    <property type="entry name" value="HATPase_c"/>
    <property type="match status" value="1"/>
</dbReference>
<dbReference type="InterPro" id="IPR050398">
    <property type="entry name" value="HssS/ArlS-like"/>
</dbReference>
<evidence type="ECO:0000256" key="3">
    <source>
        <dbReference type="ARBA" id="ARBA00012438"/>
    </source>
</evidence>
<evidence type="ECO:0000256" key="16">
    <source>
        <dbReference type="ARBA" id="ARBA00040841"/>
    </source>
</evidence>
<dbReference type="SMART" id="SM00304">
    <property type="entry name" value="HAMP"/>
    <property type="match status" value="1"/>
</dbReference>
<evidence type="ECO:0000313" key="21">
    <source>
        <dbReference type="Proteomes" id="UP000282529"/>
    </source>
</evidence>
<dbReference type="PANTHER" id="PTHR45528">
    <property type="entry name" value="SENSOR HISTIDINE KINASE CPXA"/>
    <property type="match status" value="1"/>
</dbReference>
<dbReference type="CDD" id="cd00082">
    <property type="entry name" value="HisKA"/>
    <property type="match status" value="1"/>
</dbReference>
<dbReference type="InterPro" id="IPR036097">
    <property type="entry name" value="HisK_dim/P_sf"/>
</dbReference>
<evidence type="ECO:0000313" key="20">
    <source>
        <dbReference type="EMBL" id="RQW08597.1"/>
    </source>
</evidence>
<comment type="catalytic activity">
    <reaction evidence="1">
        <text>ATP + protein L-histidine = ADP + protein N-phospho-L-histidine.</text>
        <dbReference type="EC" id="2.7.13.3"/>
    </reaction>
</comment>
<dbReference type="InterPro" id="IPR003660">
    <property type="entry name" value="HAMP_dom"/>
</dbReference>
<protein>
    <recommendedName>
        <fullName evidence="16">Heme sensor protein HssS</fullName>
        <ecNumber evidence="3">2.7.13.3</ecNumber>
    </recommendedName>
</protein>
<feature type="transmembrane region" description="Helical" evidence="17">
    <location>
        <begin position="184"/>
        <end position="208"/>
    </location>
</feature>
<evidence type="ECO:0000256" key="13">
    <source>
        <dbReference type="ARBA" id="ARBA00023026"/>
    </source>
</evidence>
<keyword evidence="11 17" id="KW-1133">Transmembrane helix</keyword>
<feature type="domain" description="HAMP" evidence="19">
    <location>
        <begin position="205"/>
        <end position="257"/>
    </location>
</feature>
<evidence type="ECO:0000259" key="19">
    <source>
        <dbReference type="PROSITE" id="PS50885"/>
    </source>
</evidence>
<comment type="function">
    <text evidence="15">Member of the two-component regulatory system HssS/HssR involved in intracellular heme homeostasis and tempering of staphylococcal virulence. HssS functions as a heme sensor histidine kinase which is autophosphorylated at a histidine residue and transfers its phosphate group to an aspartate residue of HssR. HssR/HssS activates the expression of hrtAB, an efflux pump, in response to extracellular heme, hemin, hemoglobin or blood.</text>
</comment>
<dbReference type="Gene3D" id="1.10.287.130">
    <property type="match status" value="1"/>
</dbReference>
<dbReference type="InterPro" id="IPR003661">
    <property type="entry name" value="HisK_dim/P_dom"/>
</dbReference>
<evidence type="ECO:0000256" key="15">
    <source>
        <dbReference type="ARBA" id="ARBA00037219"/>
    </source>
</evidence>
<evidence type="ECO:0000256" key="9">
    <source>
        <dbReference type="ARBA" id="ARBA00022777"/>
    </source>
</evidence>
<keyword evidence="8" id="KW-0547">Nucleotide-binding</keyword>
<dbReference type="OrthoDB" id="9813151at2"/>
<dbReference type="Proteomes" id="UP000282529">
    <property type="component" value="Unassembled WGS sequence"/>
</dbReference>
<dbReference type="Pfam" id="PF02518">
    <property type="entry name" value="HATPase_c"/>
    <property type="match status" value="1"/>
</dbReference>
<evidence type="ECO:0000256" key="6">
    <source>
        <dbReference type="ARBA" id="ARBA00022679"/>
    </source>
</evidence>
<evidence type="ECO:0000256" key="10">
    <source>
        <dbReference type="ARBA" id="ARBA00022840"/>
    </source>
</evidence>
<evidence type="ECO:0000256" key="14">
    <source>
        <dbReference type="ARBA" id="ARBA00023136"/>
    </source>
</evidence>
<evidence type="ECO:0000256" key="11">
    <source>
        <dbReference type="ARBA" id="ARBA00022989"/>
    </source>
</evidence>
<dbReference type="SUPFAM" id="SSF47384">
    <property type="entry name" value="Homodimeric domain of signal transducing histidine kinase"/>
    <property type="match status" value="1"/>
</dbReference>
<proteinExistence type="predicted"/>
<keyword evidence="6" id="KW-0808">Transferase</keyword>
<dbReference type="AlphaFoldDB" id="A0A3N9NZA2"/>